<reference evidence="2" key="1">
    <citation type="submission" date="2022-10" db="EMBL/GenBank/DDBJ databases">
        <title>Culturing micro-colonial fungi from biological soil crusts in the Mojave desert and describing Neophaeococcomyces mojavensis, and introducing the new genera and species Taxawa tesnikishii.</title>
        <authorList>
            <person name="Kurbessoian T."/>
            <person name="Stajich J.E."/>
        </authorList>
    </citation>
    <scope>NUCLEOTIDE SEQUENCE</scope>
    <source>
        <strain evidence="2">TK_35</strain>
    </source>
</reference>
<feature type="compositionally biased region" description="Basic and acidic residues" evidence="1">
    <location>
        <begin position="251"/>
        <end position="270"/>
    </location>
</feature>
<feature type="compositionally biased region" description="Polar residues" evidence="1">
    <location>
        <begin position="271"/>
        <end position="282"/>
    </location>
</feature>
<feature type="region of interest" description="Disordered" evidence="1">
    <location>
        <begin position="243"/>
        <end position="283"/>
    </location>
</feature>
<comment type="caution">
    <text evidence="2">The sequence shown here is derived from an EMBL/GenBank/DDBJ whole genome shotgun (WGS) entry which is preliminary data.</text>
</comment>
<feature type="compositionally biased region" description="Low complexity" evidence="1">
    <location>
        <begin position="164"/>
        <end position="192"/>
    </location>
</feature>
<proteinExistence type="predicted"/>
<evidence type="ECO:0000256" key="1">
    <source>
        <dbReference type="SAM" id="MobiDB-lite"/>
    </source>
</evidence>
<feature type="compositionally biased region" description="Polar residues" evidence="1">
    <location>
        <begin position="28"/>
        <end position="42"/>
    </location>
</feature>
<feature type="region of interest" description="Disordered" evidence="1">
    <location>
        <begin position="94"/>
        <end position="212"/>
    </location>
</feature>
<feature type="region of interest" description="Disordered" evidence="1">
    <location>
        <begin position="28"/>
        <end position="64"/>
    </location>
</feature>
<dbReference type="AlphaFoldDB" id="A0AA39D140"/>
<dbReference type="EMBL" id="JAPDRN010000007">
    <property type="protein sequence ID" value="KAJ9643840.1"/>
    <property type="molecule type" value="Genomic_DNA"/>
</dbReference>
<feature type="compositionally biased region" description="Low complexity" evidence="1">
    <location>
        <begin position="202"/>
        <end position="212"/>
    </location>
</feature>
<sequence length="482" mass="51529">MATLAPIATPARQPFGILSDSKVRSLQSLKNRQNAITPSSAPSLKRRAASPEMGSDSENIDPNILDSLNKRKRSAFDDDVSASKANRYSLTVTPTVTSTSTKRRLETRTPRLDTTYISKSSSTTPSSAPATAAGRSPTRHRSSLLKPNGRRLNLPSFPRGGSTPSPALSLSAALNGTKKSSSSSRTTTNNNHHLLHSRRSSRSGQTRTSLRSSKPQSWFFDIYEETEETQDYRMNEWTMTQSATGLDISDDESRASSKKSEKLDKGKENVDPNQVMSSSAPVTRSMAAAEAVAAAAAEEKDLMTTDVDEEARTPLADLNPAKFYGDGLDATSVVLVQDDDEAEAETDIEEDDHEEYVKPPVGGSGDFTFQNSTTMTAEVLEELVGTPSLNGILSAASPSYGVGIIGATAAAAKASRGVGEAGLVDLEIENGHDSIEIWESESAKDENEKVDVDVDVDHNVNCPGTPGSIGVGDENVFALQEL</sequence>
<protein>
    <submittedName>
        <fullName evidence="2">Uncharacterized protein</fullName>
    </submittedName>
</protein>
<name>A0AA39D140_9EURO</name>
<evidence type="ECO:0000313" key="3">
    <source>
        <dbReference type="Proteomes" id="UP001172681"/>
    </source>
</evidence>
<gene>
    <name evidence="2" type="ORF">H2204_001985</name>
</gene>
<accession>A0AA39D140</accession>
<keyword evidence="3" id="KW-1185">Reference proteome</keyword>
<organism evidence="2 3">
    <name type="scientific">Knufia peltigerae</name>
    <dbReference type="NCBI Taxonomy" id="1002370"/>
    <lineage>
        <taxon>Eukaryota</taxon>
        <taxon>Fungi</taxon>
        <taxon>Dikarya</taxon>
        <taxon>Ascomycota</taxon>
        <taxon>Pezizomycotina</taxon>
        <taxon>Eurotiomycetes</taxon>
        <taxon>Chaetothyriomycetidae</taxon>
        <taxon>Chaetothyriales</taxon>
        <taxon>Trichomeriaceae</taxon>
        <taxon>Knufia</taxon>
    </lineage>
</organism>
<evidence type="ECO:0000313" key="2">
    <source>
        <dbReference type="EMBL" id="KAJ9643840.1"/>
    </source>
</evidence>
<dbReference type="Proteomes" id="UP001172681">
    <property type="component" value="Unassembled WGS sequence"/>
</dbReference>
<feature type="compositionally biased region" description="Low complexity" evidence="1">
    <location>
        <begin position="114"/>
        <end position="136"/>
    </location>
</feature>